<dbReference type="InterPro" id="IPR036871">
    <property type="entry name" value="PX_dom_sf"/>
</dbReference>
<organism evidence="4 5">
    <name type="scientific">Lottia gigantea</name>
    <name type="common">Giant owl limpet</name>
    <dbReference type="NCBI Taxonomy" id="225164"/>
    <lineage>
        <taxon>Eukaryota</taxon>
        <taxon>Metazoa</taxon>
        <taxon>Spiralia</taxon>
        <taxon>Lophotrochozoa</taxon>
        <taxon>Mollusca</taxon>
        <taxon>Gastropoda</taxon>
        <taxon>Patellogastropoda</taxon>
        <taxon>Lottioidea</taxon>
        <taxon>Lottiidae</taxon>
        <taxon>Lottia</taxon>
    </lineage>
</organism>
<sequence length="891" mass="99563">MVLKGQLCDWFSKLGPFKRIEYMCALLHLCLPLELRFLGSVLEDLCKKDFIFLREAESQANNVSMLGKFNVQLPNILISLTLLNSSNTKCANILYKLLQDYLQSCFNKILSKELLDEQQKNAFTDLVTVLTIAVNHPAFSFEQKQSLSEFYLRALEYSHKLEQEELDLELCSPHSSGSSHPPIHQHEVCIVGIELKDVKRNSDHLDLNIQVKLSNGVILDIWKTSQEIYDFSNRLSSMFHNHNTIPVLQSSNIIKDDRGLFANYIRKICQLPKNILDNEYVCEFFGCHQMNKMLSQVNLSPKSTYCPSSSPSNLSADEEQIGMPIPQFEIKSLTFQNAQFPVCQNIERFNDQIPPPATVIPNRLNGSGVLSAQNDSPSHSPLSSCTNSTQNSPSSSPLSQTPDMISVTQLLKLLKMEEYSDQLSKYTVQELRSLIDEDLVFKDLPKQAHIKLRKKLNDYFREKPNGIIEPHIMVPNVSPMVQTIPWATCIPPPGYCYPTNQPLPSTRDSSPSNSEPSSPPASPHLPSSNNIKSSNSSGSEDKNQRDEKESTPTGSLPRPGKGHGGKFIPQYRDMLPPPPGSYPDPSLDPTVIQNGFPDNPHHMTSAMRPDMLNNIHGRPFPHGKPLQYHQPKHVFMHDKAGYPCFIQHHTVRNEYSIPTSMMPGESQNRQYMTQPGILGQPPIRPANTATMTNAVGPHTSLTPTPPMTVNTGTKSPNNVPTIVNSSSESNLQNPEQSNSPSPLPVNNTPAAIPTVPCTSGGPVIHNHQPCSTCGSRPQPFPFTAGYFPTSNGFMPIPSMPHPYQHMHPHLPILTPDMLNTMPPTMIHNYPVQQFLNYPNYMYSSVNNSQTNKKTNCYNCGSKQHNSSECKEATMESTAGNYHLNYKKSDSD</sequence>
<feature type="compositionally biased region" description="Low complexity" evidence="2">
    <location>
        <begin position="504"/>
        <end position="516"/>
    </location>
</feature>
<dbReference type="PROSITE" id="PS50158">
    <property type="entry name" value="ZF_CCHC"/>
    <property type="match status" value="1"/>
</dbReference>
<evidence type="ECO:0000313" key="4">
    <source>
        <dbReference type="EMBL" id="ESO96900.1"/>
    </source>
</evidence>
<keyword evidence="1" id="KW-0862">Zinc</keyword>
<evidence type="ECO:0000256" key="2">
    <source>
        <dbReference type="SAM" id="MobiDB-lite"/>
    </source>
</evidence>
<dbReference type="GO" id="GO:0003676">
    <property type="term" value="F:nucleic acid binding"/>
    <property type="evidence" value="ECO:0007669"/>
    <property type="project" value="InterPro"/>
</dbReference>
<dbReference type="SUPFAM" id="SSF64268">
    <property type="entry name" value="PX domain"/>
    <property type="match status" value="1"/>
</dbReference>
<name>V4AQ39_LOTGI</name>
<dbReference type="OMA" id="CKEEIYA"/>
<dbReference type="Gene3D" id="3.30.1520.10">
    <property type="entry name" value="Phox-like domain"/>
    <property type="match status" value="1"/>
</dbReference>
<feature type="region of interest" description="Disordered" evidence="2">
    <location>
        <begin position="701"/>
        <end position="747"/>
    </location>
</feature>
<dbReference type="EMBL" id="KB201362">
    <property type="protein sequence ID" value="ESO96900.1"/>
    <property type="molecule type" value="Genomic_DNA"/>
</dbReference>
<dbReference type="PANTHER" id="PTHR16195">
    <property type="entry name" value="ZINC FINGER CCHC DOMAIN CONTAINING PROTEIN"/>
    <property type="match status" value="1"/>
</dbReference>
<dbReference type="GO" id="GO:0008270">
    <property type="term" value="F:zinc ion binding"/>
    <property type="evidence" value="ECO:0007669"/>
    <property type="project" value="UniProtKB-KW"/>
</dbReference>
<reference evidence="4 5" key="1">
    <citation type="journal article" date="2013" name="Nature">
        <title>Insights into bilaterian evolution from three spiralian genomes.</title>
        <authorList>
            <person name="Simakov O."/>
            <person name="Marletaz F."/>
            <person name="Cho S.J."/>
            <person name="Edsinger-Gonzales E."/>
            <person name="Havlak P."/>
            <person name="Hellsten U."/>
            <person name="Kuo D.H."/>
            <person name="Larsson T."/>
            <person name="Lv J."/>
            <person name="Arendt D."/>
            <person name="Savage R."/>
            <person name="Osoegawa K."/>
            <person name="de Jong P."/>
            <person name="Grimwood J."/>
            <person name="Chapman J.A."/>
            <person name="Shapiro H."/>
            <person name="Aerts A."/>
            <person name="Otillar R.P."/>
            <person name="Terry A.Y."/>
            <person name="Boore J.L."/>
            <person name="Grigoriev I.V."/>
            <person name="Lindberg D.R."/>
            <person name="Seaver E.C."/>
            <person name="Weisblat D.A."/>
            <person name="Putnam N.H."/>
            <person name="Rokhsar D.S."/>
        </authorList>
    </citation>
    <scope>NUCLEOTIDE SEQUENCE [LARGE SCALE GENOMIC DNA]</scope>
</reference>
<dbReference type="Pfam" id="PF25479">
    <property type="entry name" value="Vts1"/>
    <property type="match status" value="1"/>
</dbReference>
<dbReference type="OrthoDB" id="6361509at2759"/>
<protein>
    <recommendedName>
        <fullName evidence="3">CCHC-type domain-containing protein</fullName>
    </recommendedName>
</protein>
<evidence type="ECO:0000259" key="3">
    <source>
        <dbReference type="PROSITE" id="PS50158"/>
    </source>
</evidence>
<keyword evidence="1" id="KW-0479">Metal-binding</keyword>
<proteinExistence type="predicted"/>
<feature type="region of interest" description="Disordered" evidence="2">
    <location>
        <begin position="357"/>
        <end position="401"/>
    </location>
</feature>
<feature type="domain" description="CCHC-type" evidence="3">
    <location>
        <begin position="856"/>
        <end position="871"/>
    </location>
</feature>
<feature type="compositionally biased region" description="Low complexity" evidence="2">
    <location>
        <begin position="524"/>
        <end position="538"/>
    </location>
</feature>
<keyword evidence="1" id="KW-0863">Zinc-finger</keyword>
<dbReference type="AlphaFoldDB" id="V4AQ39"/>
<dbReference type="GeneID" id="20238113"/>
<dbReference type="KEGG" id="lgi:LOTGIDRAFT_159650"/>
<dbReference type="InterPro" id="IPR042344">
    <property type="entry name" value="ZCCHC14"/>
</dbReference>
<accession>V4AQ39</accession>
<dbReference type="Proteomes" id="UP000030746">
    <property type="component" value="Unassembled WGS sequence"/>
</dbReference>
<dbReference type="InterPro" id="IPR057327">
    <property type="entry name" value="Vts1_dom"/>
</dbReference>
<dbReference type="HOGENOM" id="CLU_324221_0_0_1"/>
<evidence type="ECO:0000256" key="1">
    <source>
        <dbReference type="PROSITE-ProRule" id="PRU00047"/>
    </source>
</evidence>
<dbReference type="RefSeq" id="XP_009052395.1">
    <property type="nucleotide sequence ID" value="XM_009054147.1"/>
</dbReference>
<dbReference type="InterPro" id="IPR058599">
    <property type="entry name" value="PHAT_Smg/ZCCHC2-like"/>
</dbReference>
<feature type="compositionally biased region" description="Polar residues" evidence="2">
    <location>
        <begin position="364"/>
        <end position="382"/>
    </location>
</feature>
<evidence type="ECO:0000313" key="5">
    <source>
        <dbReference type="Proteomes" id="UP000030746"/>
    </source>
</evidence>
<dbReference type="PANTHER" id="PTHR16195:SF16">
    <property type="entry name" value="ZINC FINGER CCHC DOMAIN-CONTAINING PROTEIN 14"/>
    <property type="match status" value="1"/>
</dbReference>
<feature type="region of interest" description="Disordered" evidence="2">
    <location>
        <begin position="500"/>
        <end position="605"/>
    </location>
</feature>
<dbReference type="GO" id="GO:0035091">
    <property type="term" value="F:phosphatidylinositol binding"/>
    <property type="evidence" value="ECO:0007669"/>
    <property type="project" value="InterPro"/>
</dbReference>
<dbReference type="InterPro" id="IPR001878">
    <property type="entry name" value="Znf_CCHC"/>
</dbReference>
<gene>
    <name evidence="4" type="ORF">LOTGIDRAFT_159650</name>
</gene>
<dbReference type="CTD" id="20238113"/>
<feature type="compositionally biased region" description="Low complexity" evidence="2">
    <location>
        <begin position="383"/>
        <end position="401"/>
    </location>
</feature>
<feature type="compositionally biased region" description="Basic and acidic residues" evidence="2">
    <location>
        <begin position="539"/>
        <end position="550"/>
    </location>
</feature>
<keyword evidence="5" id="KW-1185">Reference proteome</keyword>
<dbReference type="Pfam" id="PF26034">
    <property type="entry name" value="PHAT_SMAUG"/>
    <property type="match status" value="1"/>
</dbReference>